<proteinExistence type="inferred from homology"/>
<evidence type="ECO:0000313" key="10">
    <source>
        <dbReference type="EMBL" id="MBK8525136.1"/>
    </source>
</evidence>
<dbReference type="PIRSF" id="PIRSF000524">
    <property type="entry name" value="SPT"/>
    <property type="match status" value="1"/>
</dbReference>
<dbReference type="GO" id="GO:0004760">
    <property type="term" value="F:L-serine-pyruvate transaminase activity"/>
    <property type="evidence" value="ECO:0007669"/>
    <property type="project" value="TreeGrafter"/>
</dbReference>
<evidence type="ECO:0000313" key="11">
    <source>
        <dbReference type="Proteomes" id="UP000886689"/>
    </source>
</evidence>
<dbReference type="Proteomes" id="UP000886689">
    <property type="component" value="Unassembled WGS sequence"/>
</dbReference>
<dbReference type="InterPro" id="IPR000192">
    <property type="entry name" value="Aminotrans_V_dom"/>
</dbReference>
<dbReference type="Gene3D" id="3.90.1150.10">
    <property type="entry name" value="Aspartate Aminotransferase, domain 1"/>
    <property type="match status" value="1"/>
</dbReference>
<feature type="binding site" evidence="6">
    <location>
        <position position="351"/>
    </location>
    <ligand>
        <name>substrate</name>
    </ligand>
</feature>
<evidence type="ECO:0000256" key="5">
    <source>
        <dbReference type="ARBA" id="ARBA00022898"/>
    </source>
</evidence>
<comment type="cofactor">
    <cofactor evidence="1 7">
        <name>pyridoxal 5'-phosphate</name>
        <dbReference type="ChEBI" id="CHEBI:597326"/>
    </cofactor>
</comment>
<sequence>MTQTKRITSFHPPRRTLLGPGPSDMNPRVMTALAQPAIGYLDPAFVTMMEELKELMRYAYQTTNPLTFPMSGPGSVGMEACFVNLVEPGDKVIVCRNGVFGGRMLENVERCGGVPVVLEETWGEPVDPNKLEALLKANPDTKIVAFVHAETSTGAQSDAQALCDLARQHGALTIVDCVTSLGGTPVLLDAWQADATYSGSQKCLSCTPGLSPVSFSERVIAKVKARTKGKVQSWFMDLNLVLAYWGETARTYHHTAPGNSLYALHEALLLLKEEGLENAWERHRRNHEALKAGLEAMGLSYLVKPEARLPQLNSVYIPAGVDDLAVRKSLLLDYNIEIGAGLGPLAGKIWRFGLMGYSSRQENVLLVLSALSAVLGEMGYKHEAGAAEAAAHHAIAAQHVAAAKVKR</sequence>
<evidence type="ECO:0000256" key="4">
    <source>
        <dbReference type="ARBA" id="ARBA00022679"/>
    </source>
</evidence>
<dbReference type="AlphaFoldDB" id="A0A9D7K3M4"/>
<evidence type="ECO:0000256" key="8">
    <source>
        <dbReference type="SAM" id="MobiDB-lite"/>
    </source>
</evidence>
<evidence type="ECO:0000256" key="7">
    <source>
        <dbReference type="PIRSR" id="PIRSR000524-50"/>
    </source>
</evidence>
<dbReference type="SUPFAM" id="SSF53383">
    <property type="entry name" value="PLP-dependent transferases"/>
    <property type="match status" value="1"/>
</dbReference>
<dbReference type="GO" id="GO:0019265">
    <property type="term" value="P:glycine biosynthetic process, by transamination of glyoxylate"/>
    <property type="evidence" value="ECO:0007669"/>
    <property type="project" value="TreeGrafter"/>
</dbReference>
<name>A0A9D7K3M4_9PROT</name>
<organism evidence="10 11">
    <name type="scientific">Candidatus Proximibacter danicus</name>
    <dbReference type="NCBI Taxonomy" id="2954365"/>
    <lineage>
        <taxon>Bacteria</taxon>
        <taxon>Pseudomonadati</taxon>
        <taxon>Pseudomonadota</taxon>
        <taxon>Betaproteobacteria</taxon>
        <taxon>Candidatus Proximibacter</taxon>
    </lineage>
</organism>
<dbReference type="FunFam" id="3.40.640.10:FF:000027">
    <property type="entry name" value="Serine--pyruvate aminotransferase, mitochondrial"/>
    <property type="match status" value="1"/>
</dbReference>
<dbReference type="Gene3D" id="3.40.640.10">
    <property type="entry name" value="Type I PLP-dependent aspartate aminotransferase-like (Major domain)"/>
    <property type="match status" value="1"/>
</dbReference>
<reference evidence="10" key="1">
    <citation type="submission" date="2020-10" db="EMBL/GenBank/DDBJ databases">
        <title>Connecting structure to function with the recovery of over 1000 high-quality activated sludge metagenome-assembled genomes encoding full-length rRNA genes using long-read sequencing.</title>
        <authorList>
            <person name="Singleton C.M."/>
            <person name="Petriglieri F."/>
            <person name="Kristensen J.M."/>
            <person name="Kirkegaard R.H."/>
            <person name="Michaelsen T.Y."/>
            <person name="Andersen M.H."/>
            <person name="Karst S.M."/>
            <person name="Dueholm M.S."/>
            <person name="Nielsen P.H."/>
            <person name="Albertsen M."/>
        </authorList>
    </citation>
    <scope>NUCLEOTIDE SEQUENCE</scope>
    <source>
        <strain evidence="10">Hirt_18-Q3-R61-65_BATAC.395</strain>
    </source>
</reference>
<feature type="modified residue" description="N6-(pyridoxal phosphate)lysine" evidence="7">
    <location>
        <position position="202"/>
    </location>
</feature>
<evidence type="ECO:0000259" key="9">
    <source>
        <dbReference type="Pfam" id="PF00266"/>
    </source>
</evidence>
<dbReference type="EMBL" id="JADJUC010000027">
    <property type="protein sequence ID" value="MBK8525136.1"/>
    <property type="molecule type" value="Genomic_DNA"/>
</dbReference>
<dbReference type="InterPro" id="IPR024169">
    <property type="entry name" value="SP_NH2Trfase/AEP_transaminase"/>
</dbReference>
<keyword evidence="4" id="KW-0808">Transferase</keyword>
<comment type="similarity">
    <text evidence="2">Belongs to the class-V pyridoxal-phosphate-dependent aminotransferase family.</text>
</comment>
<dbReference type="InterPro" id="IPR015422">
    <property type="entry name" value="PyrdxlP-dep_Trfase_small"/>
</dbReference>
<comment type="caution">
    <text evidence="10">The sequence shown here is derived from an EMBL/GenBank/DDBJ whole genome shotgun (WGS) entry which is preliminary data.</text>
</comment>
<evidence type="ECO:0000256" key="3">
    <source>
        <dbReference type="ARBA" id="ARBA00022576"/>
    </source>
</evidence>
<protein>
    <submittedName>
        <fullName evidence="10">Alanine--glyoxylate aminotransferase family protein</fullName>
    </submittedName>
</protein>
<dbReference type="Pfam" id="PF00266">
    <property type="entry name" value="Aminotran_5"/>
    <property type="match status" value="1"/>
</dbReference>
<evidence type="ECO:0000256" key="1">
    <source>
        <dbReference type="ARBA" id="ARBA00001933"/>
    </source>
</evidence>
<accession>A0A9D7K3M4</accession>
<gene>
    <name evidence="10" type="ORF">IPL58_14540</name>
</gene>
<feature type="domain" description="Aminotransferase class V" evidence="9">
    <location>
        <begin position="45"/>
        <end position="341"/>
    </location>
</feature>
<evidence type="ECO:0000256" key="2">
    <source>
        <dbReference type="ARBA" id="ARBA00009236"/>
    </source>
</evidence>
<dbReference type="InterPro" id="IPR015424">
    <property type="entry name" value="PyrdxlP-dep_Trfase"/>
</dbReference>
<evidence type="ECO:0000256" key="6">
    <source>
        <dbReference type="PIRSR" id="PIRSR000524-1"/>
    </source>
</evidence>
<dbReference type="GO" id="GO:0008453">
    <property type="term" value="F:alanine-glyoxylate transaminase activity"/>
    <property type="evidence" value="ECO:0007669"/>
    <property type="project" value="TreeGrafter"/>
</dbReference>
<dbReference type="InterPro" id="IPR015421">
    <property type="entry name" value="PyrdxlP-dep_Trfase_major"/>
</dbReference>
<dbReference type="PANTHER" id="PTHR21152">
    <property type="entry name" value="AMINOTRANSFERASE CLASS V"/>
    <property type="match status" value="1"/>
</dbReference>
<keyword evidence="5 7" id="KW-0663">Pyridoxal phosphate</keyword>
<keyword evidence="3 10" id="KW-0032">Aminotransferase</keyword>
<dbReference type="PANTHER" id="PTHR21152:SF40">
    <property type="entry name" value="ALANINE--GLYOXYLATE AMINOTRANSFERASE"/>
    <property type="match status" value="1"/>
</dbReference>
<feature type="region of interest" description="Disordered" evidence="8">
    <location>
        <begin position="1"/>
        <end position="24"/>
    </location>
</feature>